<feature type="region of interest" description="Disordered" evidence="1">
    <location>
        <begin position="373"/>
        <end position="422"/>
    </location>
</feature>
<feature type="compositionally biased region" description="Basic and acidic residues" evidence="1">
    <location>
        <begin position="382"/>
        <end position="392"/>
    </location>
</feature>
<feature type="region of interest" description="Disordered" evidence="1">
    <location>
        <begin position="460"/>
        <end position="481"/>
    </location>
</feature>
<feature type="compositionally biased region" description="Polar residues" evidence="1">
    <location>
        <begin position="518"/>
        <end position="560"/>
    </location>
</feature>
<accession>A0A8R1XV59</accession>
<name>A0A8R1XV59_ONCVO</name>
<feature type="region of interest" description="Disordered" evidence="1">
    <location>
        <begin position="216"/>
        <end position="236"/>
    </location>
</feature>
<evidence type="ECO:0000256" key="1">
    <source>
        <dbReference type="SAM" id="MobiDB-lite"/>
    </source>
</evidence>
<feature type="region of interest" description="Disordered" evidence="1">
    <location>
        <begin position="518"/>
        <end position="582"/>
    </location>
</feature>
<dbReference type="Proteomes" id="UP000024404">
    <property type="component" value="Unassembled WGS sequence"/>
</dbReference>
<evidence type="ECO:0000313" key="3">
    <source>
        <dbReference type="Proteomes" id="UP000024404"/>
    </source>
</evidence>
<reference evidence="3" key="1">
    <citation type="submission" date="2013-10" db="EMBL/GenBank/DDBJ databases">
        <title>Genome sequencing of Onchocerca volvulus.</title>
        <authorList>
            <person name="Cotton J."/>
            <person name="Tsai J."/>
            <person name="Stanley E."/>
            <person name="Tracey A."/>
            <person name="Holroyd N."/>
            <person name="Lustigman S."/>
            <person name="Berriman M."/>
        </authorList>
    </citation>
    <scope>NUCLEOTIDE SEQUENCE</scope>
</reference>
<dbReference type="OMA" id="HAKMRPP"/>
<feature type="region of interest" description="Disordered" evidence="1">
    <location>
        <begin position="42"/>
        <end position="65"/>
    </location>
</feature>
<feature type="compositionally biased region" description="Low complexity" evidence="1">
    <location>
        <begin position="561"/>
        <end position="571"/>
    </location>
</feature>
<reference evidence="2" key="2">
    <citation type="submission" date="2022-06" db="UniProtKB">
        <authorList>
            <consortium name="EnsemblMetazoa"/>
        </authorList>
    </citation>
    <scope>IDENTIFICATION</scope>
</reference>
<keyword evidence="3" id="KW-1185">Reference proteome</keyword>
<feature type="compositionally biased region" description="Polar residues" evidence="1">
    <location>
        <begin position="467"/>
        <end position="479"/>
    </location>
</feature>
<dbReference type="AlphaFoldDB" id="A0A8R1XV59"/>
<protein>
    <submittedName>
        <fullName evidence="2">Uncharacterized protein</fullName>
    </submittedName>
</protein>
<dbReference type="EnsemblMetazoa" id="OVOC4886.1">
    <property type="protein sequence ID" value="OVOC4886.1"/>
    <property type="gene ID" value="WBGene00241695"/>
</dbReference>
<organism evidence="2 3">
    <name type="scientific">Onchocerca volvulus</name>
    <dbReference type="NCBI Taxonomy" id="6282"/>
    <lineage>
        <taxon>Eukaryota</taxon>
        <taxon>Metazoa</taxon>
        <taxon>Ecdysozoa</taxon>
        <taxon>Nematoda</taxon>
        <taxon>Chromadorea</taxon>
        <taxon>Rhabditida</taxon>
        <taxon>Spirurina</taxon>
        <taxon>Spiruromorpha</taxon>
        <taxon>Filarioidea</taxon>
        <taxon>Onchocercidae</taxon>
        <taxon>Onchocerca</taxon>
    </lineage>
</organism>
<proteinExistence type="predicted"/>
<feature type="compositionally biased region" description="Polar residues" evidence="1">
    <location>
        <begin position="218"/>
        <end position="236"/>
    </location>
</feature>
<sequence>MKIPLLLPYPKICRSSTQSYPYPRTHTLVVVPPSRSVVESNAEEKHAKMRPPLNRTIPPIPESKSNDSILTHTLEKHTETHTALEPSTSQILRESSCVKSIEEELVASFTAKGLQISSQNIGNDGSLVIENRMAQNLATKTAVIISNRNGRSEDVPRSPLMSVAHSVRSKLTKLGSRFSRADGSQNIRTSTSLSSMRRGPVDKSNYVPTNMEFKKSASMETRTNQGSTKDSVNFVPSGQILGSNALRIPRISRSRTSLNVHSPPVETSKKNVLLNQDKHSKFIKPKNLSSKSGNDTKTNSIVKAFKVHLEPKATQTVSPPDRIRQLNSPAIAFMMTAEAHTSKNQENIKQAKVKPTVNIFVKNNTEQDAYLTPNVKSQSNKTDQKNDREQMKARSTGRQRSFIPLYITQSRRLPARKSGSGVGQAPLAECESSCIENSPAVEVPPVKFIPVRNHYTCREESWEDGVTESQPSDPDSSKNSVREACSNHFLNHESIHNCDKATRKGSLDNKRKDDCTTINVAQSDNRTNNKLPNNSSANYSCDNDAKSGNSSSDFVSPTAMTSSGFTTSSGFQDSPDKSPDKDAELNEQFVDTTIIQNILKKVHYIGYFIQIIKLIAEDMMFQKHSDTAILKYQKCDEK</sequence>
<dbReference type="EMBL" id="CMVM020000146">
    <property type="status" value="NOT_ANNOTATED_CDS"/>
    <property type="molecule type" value="Genomic_DNA"/>
</dbReference>
<evidence type="ECO:0000313" key="2">
    <source>
        <dbReference type="EnsemblMetazoa" id="OVOC4886.1"/>
    </source>
</evidence>